<dbReference type="RefSeq" id="WP_189090475.1">
    <property type="nucleotide sequence ID" value="NZ_BMQL01000011.1"/>
</dbReference>
<reference evidence="1" key="2">
    <citation type="submission" date="2020-09" db="EMBL/GenBank/DDBJ databases">
        <authorList>
            <person name="Sun Q."/>
            <person name="Ohkuma M."/>
        </authorList>
    </citation>
    <scope>NUCLEOTIDE SEQUENCE</scope>
    <source>
        <strain evidence="1">JCM 31311</strain>
    </source>
</reference>
<evidence type="ECO:0000313" key="2">
    <source>
        <dbReference type="Proteomes" id="UP000603865"/>
    </source>
</evidence>
<organism evidence="1 2">
    <name type="scientific">Deinococcus ruber</name>
    <dbReference type="NCBI Taxonomy" id="1848197"/>
    <lineage>
        <taxon>Bacteria</taxon>
        <taxon>Thermotogati</taxon>
        <taxon>Deinococcota</taxon>
        <taxon>Deinococci</taxon>
        <taxon>Deinococcales</taxon>
        <taxon>Deinococcaceae</taxon>
        <taxon>Deinococcus</taxon>
    </lineage>
</organism>
<dbReference type="AlphaFoldDB" id="A0A918C7J9"/>
<keyword evidence="2" id="KW-1185">Reference proteome</keyword>
<accession>A0A918C7J9</accession>
<reference evidence="1" key="1">
    <citation type="journal article" date="2014" name="Int. J. Syst. Evol. Microbiol.">
        <title>Complete genome sequence of Corynebacterium casei LMG S-19264T (=DSM 44701T), isolated from a smear-ripened cheese.</title>
        <authorList>
            <consortium name="US DOE Joint Genome Institute (JGI-PGF)"/>
            <person name="Walter F."/>
            <person name="Albersmeier A."/>
            <person name="Kalinowski J."/>
            <person name="Ruckert C."/>
        </authorList>
    </citation>
    <scope>NUCLEOTIDE SEQUENCE</scope>
    <source>
        <strain evidence="1">JCM 31311</strain>
    </source>
</reference>
<proteinExistence type="predicted"/>
<dbReference type="Proteomes" id="UP000603865">
    <property type="component" value="Unassembled WGS sequence"/>
</dbReference>
<sequence length="123" mass="13174">MVIHHAPFLTSGLLCEAIDVHGQGRLVRYGVLTNGGGGNGVLICAAQIPTVGMPKLLAFGRVAHAAAEGGEDLGYWRFWFHSFTACEPTLRGTAMPERNGTEERIELRVILSALQPFKTEAAG</sequence>
<name>A0A918C7J9_9DEIO</name>
<evidence type="ECO:0000313" key="1">
    <source>
        <dbReference type="EMBL" id="GGR09651.1"/>
    </source>
</evidence>
<gene>
    <name evidence="1" type="ORF">GCM10008957_22990</name>
</gene>
<protein>
    <submittedName>
        <fullName evidence="1">Uncharacterized protein</fullName>
    </submittedName>
</protein>
<dbReference type="EMBL" id="BMQL01000011">
    <property type="protein sequence ID" value="GGR09651.1"/>
    <property type="molecule type" value="Genomic_DNA"/>
</dbReference>
<comment type="caution">
    <text evidence="1">The sequence shown here is derived from an EMBL/GenBank/DDBJ whole genome shotgun (WGS) entry which is preliminary data.</text>
</comment>